<keyword evidence="2" id="KW-1185">Reference proteome</keyword>
<proteinExistence type="predicted"/>
<dbReference type="AlphaFoldDB" id="W2SVD5"/>
<accession>W2SVD5</accession>
<sequence length="78" mass="9249">MGSSMAKSRRSEYCDYSNRKKYVGSNFSKEYAEYWKRPEIEKSSNFSIEKNEYSYFSSDDVSPTNNTKRYSTFVSAFR</sequence>
<organism evidence="1 2">
    <name type="scientific">Necator americanus</name>
    <name type="common">Human hookworm</name>
    <dbReference type="NCBI Taxonomy" id="51031"/>
    <lineage>
        <taxon>Eukaryota</taxon>
        <taxon>Metazoa</taxon>
        <taxon>Ecdysozoa</taxon>
        <taxon>Nematoda</taxon>
        <taxon>Chromadorea</taxon>
        <taxon>Rhabditida</taxon>
        <taxon>Rhabditina</taxon>
        <taxon>Rhabditomorpha</taxon>
        <taxon>Strongyloidea</taxon>
        <taxon>Ancylostomatidae</taxon>
        <taxon>Bunostominae</taxon>
        <taxon>Necator</taxon>
    </lineage>
</organism>
<evidence type="ECO:0000313" key="2">
    <source>
        <dbReference type="Proteomes" id="UP000053676"/>
    </source>
</evidence>
<reference evidence="2" key="1">
    <citation type="journal article" date="2014" name="Nat. Genet.">
        <title>Genome of the human hookworm Necator americanus.</title>
        <authorList>
            <person name="Tang Y.T."/>
            <person name="Gao X."/>
            <person name="Rosa B.A."/>
            <person name="Abubucker S."/>
            <person name="Hallsworth-Pepin K."/>
            <person name="Martin J."/>
            <person name="Tyagi R."/>
            <person name="Heizer E."/>
            <person name="Zhang X."/>
            <person name="Bhonagiri-Palsikar V."/>
            <person name="Minx P."/>
            <person name="Warren W.C."/>
            <person name="Wang Q."/>
            <person name="Zhan B."/>
            <person name="Hotez P.J."/>
            <person name="Sternberg P.W."/>
            <person name="Dougall A."/>
            <person name="Gaze S.T."/>
            <person name="Mulvenna J."/>
            <person name="Sotillo J."/>
            <person name="Ranganathan S."/>
            <person name="Rabelo E.M."/>
            <person name="Wilson R.K."/>
            <person name="Felgner P.L."/>
            <person name="Bethony J."/>
            <person name="Hawdon J.M."/>
            <person name="Gasser R.B."/>
            <person name="Loukas A."/>
            <person name="Mitreva M."/>
        </authorList>
    </citation>
    <scope>NUCLEOTIDE SEQUENCE [LARGE SCALE GENOMIC DNA]</scope>
</reference>
<dbReference type="Proteomes" id="UP000053676">
    <property type="component" value="Unassembled WGS sequence"/>
</dbReference>
<dbReference type="OrthoDB" id="5860251at2759"/>
<name>W2SVD5_NECAM</name>
<gene>
    <name evidence="1" type="ORF">NECAME_13781</name>
</gene>
<dbReference type="CTD" id="25353809"/>
<protein>
    <submittedName>
        <fullName evidence="1">Uncharacterized protein</fullName>
    </submittedName>
</protein>
<dbReference type="EMBL" id="KI663399">
    <property type="protein sequence ID" value="ETN72672.1"/>
    <property type="molecule type" value="Genomic_DNA"/>
</dbReference>
<dbReference type="KEGG" id="nai:NECAME_13781"/>
<evidence type="ECO:0000313" key="1">
    <source>
        <dbReference type="EMBL" id="ETN72672.1"/>
    </source>
</evidence>
<dbReference type="OMA" id="EYSEYWK"/>
<dbReference type="GeneID" id="25353809"/>